<dbReference type="RefSeq" id="WP_108702644.1">
    <property type="nucleotide sequence ID" value="NZ_JPNB01000002.1"/>
</dbReference>
<evidence type="ECO:0000313" key="4">
    <source>
        <dbReference type="Proteomes" id="UP000295718"/>
    </source>
</evidence>
<sequence>MRKALQYLEYKLSCFSLNTKIIFIILVVLFINVAASLVSIDMVQKSSNRLLYESLQGSLNYTAENISFKLSNIESMSSSILSNQNIRKNLIALDEETSEIGIRNIKNTLKYLISDYYQTYKLNNISYINLYNPRFVTYSYESKSTSTPDDIHQAVIQKANQNSGYPCWVTDYCNTYGLFLGRDSRKINNLKYETIGTLVVSIDMEKMIKSSTRSLLDTDFAQYIIYDGTHEIFHSKSLDASTVASIQSSLSENYDVLKIGKSKYFCVRGTISNPSWNYICLIPYDYISDTINMSMLLSLSVILFCVIMSLILSRLLIRSIMKDFYLLIQKMDAFGKDESKLPDIGGHYDHRKDEVGMLHNQFDQMAIKLQLLIQENYVNEILRKDAKIKALESQINPHFLYNTLESVNWRAKAIGEKDISLMIESLGSLLRVTLSNKDTQHTVADDLDIVKCYMNIQKIRFPDRLSFIENVDPSILQVEIPLLILQPLVENSINYGMEESIDVCHIEIEGHICNETVFINIINSGSQFEEHLLEKLNKQEVIPHGFGIGLLNIHQRIQLTYGSSYGLNLYNKDEDTAVAQVTIPVNKI</sequence>
<dbReference type="AlphaFoldDB" id="A0A4R1QT03"/>
<evidence type="ECO:0000313" key="3">
    <source>
        <dbReference type="EMBL" id="TCL56978.1"/>
    </source>
</evidence>
<proteinExistence type="predicted"/>
<accession>A0A4R1QT03</accession>
<dbReference type="Gene3D" id="3.30.565.10">
    <property type="entry name" value="Histidine kinase-like ATPase, C-terminal domain"/>
    <property type="match status" value="1"/>
</dbReference>
<dbReference type="PANTHER" id="PTHR34220">
    <property type="entry name" value="SENSOR HISTIDINE KINASE YPDA"/>
    <property type="match status" value="1"/>
</dbReference>
<dbReference type="InterPro" id="IPR036890">
    <property type="entry name" value="HATPase_C_sf"/>
</dbReference>
<dbReference type="GO" id="GO:0000155">
    <property type="term" value="F:phosphorelay sensor kinase activity"/>
    <property type="evidence" value="ECO:0007669"/>
    <property type="project" value="InterPro"/>
</dbReference>
<dbReference type="InterPro" id="IPR010559">
    <property type="entry name" value="Sig_transdc_His_kin_internal"/>
</dbReference>
<dbReference type="Proteomes" id="UP000295718">
    <property type="component" value="Unassembled WGS sequence"/>
</dbReference>
<keyword evidence="4" id="KW-1185">Reference proteome</keyword>
<dbReference type="Pfam" id="PF06580">
    <property type="entry name" value="His_kinase"/>
    <property type="match status" value="1"/>
</dbReference>
<keyword evidence="1" id="KW-0472">Membrane</keyword>
<dbReference type="PANTHER" id="PTHR34220:SF7">
    <property type="entry name" value="SENSOR HISTIDINE KINASE YPDA"/>
    <property type="match status" value="1"/>
</dbReference>
<organism evidence="3 4">
    <name type="scientific">Kineothrix alysoides</name>
    <dbReference type="NCBI Taxonomy" id="1469948"/>
    <lineage>
        <taxon>Bacteria</taxon>
        <taxon>Bacillati</taxon>
        <taxon>Bacillota</taxon>
        <taxon>Clostridia</taxon>
        <taxon>Lachnospirales</taxon>
        <taxon>Lachnospiraceae</taxon>
        <taxon>Kineothrix</taxon>
    </lineage>
</organism>
<dbReference type="STRING" id="1469948.GCA_000732725_02920"/>
<dbReference type="InterPro" id="IPR050640">
    <property type="entry name" value="Bact_2-comp_sensor_kinase"/>
</dbReference>
<feature type="transmembrane region" description="Helical" evidence="1">
    <location>
        <begin position="295"/>
        <end position="317"/>
    </location>
</feature>
<reference evidence="3 4" key="1">
    <citation type="submission" date="2019-03" db="EMBL/GenBank/DDBJ databases">
        <title>Genomic Encyclopedia of Type Strains, Phase IV (KMG-IV): sequencing the most valuable type-strain genomes for metagenomic binning, comparative biology and taxonomic classification.</title>
        <authorList>
            <person name="Goeker M."/>
        </authorList>
    </citation>
    <scope>NUCLEOTIDE SEQUENCE [LARGE SCALE GENOMIC DNA]</scope>
    <source>
        <strain evidence="3 4">DSM 100556</strain>
    </source>
</reference>
<feature type="domain" description="Signal transduction histidine kinase internal region" evidence="2">
    <location>
        <begin position="386"/>
        <end position="465"/>
    </location>
</feature>
<dbReference type="EMBL" id="SLUO01000010">
    <property type="protein sequence ID" value="TCL56978.1"/>
    <property type="molecule type" value="Genomic_DNA"/>
</dbReference>
<name>A0A4R1QT03_9FIRM</name>
<keyword evidence="1" id="KW-0812">Transmembrane</keyword>
<keyword evidence="3" id="KW-0418">Kinase</keyword>
<keyword evidence="3" id="KW-0808">Transferase</keyword>
<gene>
    <name evidence="3" type="ORF">EDD76_110151</name>
</gene>
<protein>
    <submittedName>
        <fullName evidence="3">Two-component system sensor histidine kinase YesM</fullName>
    </submittedName>
</protein>
<dbReference type="GO" id="GO:0016020">
    <property type="term" value="C:membrane"/>
    <property type="evidence" value="ECO:0007669"/>
    <property type="project" value="InterPro"/>
</dbReference>
<feature type="transmembrane region" description="Helical" evidence="1">
    <location>
        <begin position="21"/>
        <end position="40"/>
    </location>
</feature>
<keyword evidence="1" id="KW-1133">Transmembrane helix</keyword>
<dbReference type="SUPFAM" id="SSF55874">
    <property type="entry name" value="ATPase domain of HSP90 chaperone/DNA topoisomerase II/histidine kinase"/>
    <property type="match status" value="1"/>
</dbReference>
<evidence type="ECO:0000256" key="1">
    <source>
        <dbReference type="SAM" id="Phobius"/>
    </source>
</evidence>
<comment type="caution">
    <text evidence="3">The sequence shown here is derived from an EMBL/GenBank/DDBJ whole genome shotgun (WGS) entry which is preliminary data.</text>
</comment>
<evidence type="ECO:0000259" key="2">
    <source>
        <dbReference type="Pfam" id="PF06580"/>
    </source>
</evidence>
<dbReference type="OrthoDB" id="9809348at2"/>
<dbReference type="Gene3D" id="6.10.340.10">
    <property type="match status" value="1"/>
</dbReference>